<name>A0A6A4VSE3_AMPAM</name>
<feature type="region of interest" description="Disordered" evidence="1">
    <location>
        <begin position="165"/>
        <end position="202"/>
    </location>
</feature>
<protein>
    <submittedName>
        <fullName evidence="3">Uncharacterized protein</fullName>
    </submittedName>
</protein>
<accession>A0A6A4VSE3</accession>
<evidence type="ECO:0000256" key="2">
    <source>
        <dbReference type="SAM" id="SignalP"/>
    </source>
</evidence>
<organism evidence="3 4">
    <name type="scientific">Amphibalanus amphitrite</name>
    <name type="common">Striped barnacle</name>
    <name type="synonym">Balanus amphitrite</name>
    <dbReference type="NCBI Taxonomy" id="1232801"/>
    <lineage>
        <taxon>Eukaryota</taxon>
        <taxon>Metazoa</taxon>
        <taxon>Ecdysozoa</taxon>
        <taxon>Arthropoda</taxon>
        <taxon>Crustacea</taxon>
        <taxon>Multicrustacea</taxon>
        <taxon>Cirripedia</taxon>
        <taxon>Thoracica</taxon>
        <taxon>Thoracicalcarea</taxon>
        <taxon>Balanomorpha</taxon>
        <taxon>Balanoidea</taxon>
        <taxon>Balanidae</taxon>
        <taxon>Amphibalaninae</taxon>
        <taxon>Amphibalanus</taxon>
    </lineage>
</organism>
<keyword evidence="4" id="KW-1185">Reference proteome</keyword>
<feature type="compositionally biased region" description="Basic and acidic residues" evidence="1">
    <location>
        <begin position="242"/>
        <end position="255"/>
    </location>
</feature>
<feature type="region of interest" description="Disordered" evidence="1">
    <location>
        <begin position="232"/>
        <end position="255"/>
    </location>
</feature>
<feature type="region of interest" description="Disordered" evidence="1">
    <location>
        <begin position="290"/>
        <end position="309"/>
    </location>
</feature>
<keyword evidence="2" id="KW-0732">Signal</keyword>
<evidence type="ECO:0000313" key="4">
    <source>
        <dbReference type="Proteomes" id="UP000440578"/>
    </source>
</evidence>
<gene>
    <name evidence="3" type="ORF">FJT64_007977</name>
</gene>
<feature type="signal peptide" evidence="2">
    <location>
        <begin position="1"/>
        <end position="22"/>
    </location>
</feature>
<reference evidence="3 4" key="1">
    <citation type="submission" date="2019-07" db="EMBL/GenBank/DDBJ databases">
        <title>Draft genome assembly of a fouling barnacle, Amphibalanus amphitrite (Darwin, 1854): The first reference genome for Thecostraca.</title>
        <authorList>
            <person name="Kim W."/>
        </authorList>
    </citation>
    <scope>NUCLEOTIDE SEQUENCE [LARGE SCALE GENOMIC DNA]</scope>
    <source>
        <strain evidence="3">SNU_AA5</strain>
        <tissue evidence="3">Soma without cirri and trophi</tissue>
    </source>
</reference>
<dbReference type="AlphaFoldDB" id="A0A6A4VSE3"/>
<comment type="caution">
    <text evidence="3">The sequence shown here is derived from an EMBL/GenBank/DDBJ whole genome shotgun (WGS) entry which is preliminary data.</text>
</comment>
<evidence type="ECO:0000313" key="3">
    <source>
        <dbReference type="EMBL" id="KAF0294340.1"/>
    </source>
</evidence>
<dbReference type="Proteomes" id="UP000440578">
    <property type="component" value="Unassembled WGS sequence"/>
</dbReference>
<feature type="chain" id="PRO_5025555651" evidence="2">
    <location>
        <begin position="23"/>
        <end position="309"/>
    </location>
</feature>
<dbReference type="EMBL" id="VIIS01001693">
    <property type="protein sequence ID" value="KAF0294340.1"/>
    <property type="molecule type" value="Genomic_DNA"/>
</dbReference>
<evidence type="ECO:0000256" key="1">
    <source>
        <dbReference type="SAM" id="MobiDB-lite"/>
    </source>
</evidence>
<sequence length="309" mass="34917">MAAPRWFTYLCSICLLAGVCLASDDKTDYTPYKHDDYRDYNSPFPFEMRPPFASAPSGRSRHPNEIFEHPKYRPAAQYVPYPRPRYPYHGYDGPRPEPYSPPVYVPRGHARPEPVPHADPFLEVHQRVNAQFEPEHAPPPPPAAHYPPPPPEVYLRPLPAVYHAPPPPPPPAYHEPRPYAHRFPYSEDEPKEHSSSRQPKSLNPAPFIAAIANAYQENEKNFGVNRQGKLEHPVGHPRPVHLRPEHPRPEHAGFREHPLFERVRPTLRYAPPQLPGPLYSLATAGSELTASTVQPDGMAADSGEMGQEA</sequence>
<proteinExistence type="predicted"/>
<feature type="compositionally biased region" description="Basic and acidic residues" evidence="1">
    <location>
        <begin position="174"/>
        <end position="195"/>
    </location>
</feature>